<organism evidence="5">
    <name type="scientific">candidate division WOR-3 bacterium</name>
    <dbReference type="NCBI Taxonomy" id="2052148"/>
    <lineage>
        <taxon>Bacteria</taxon>
        <taxon>Bacteria division WOR-3</taxon>
    </lineage>
</organism>
<keyword evidence="1" id="KW-0813">Transport</keyword>
<evidence type="ECO:0000256" key="2">
    <source>
        <dbReference type="ARBA" id="ARBA00022884"/>
    </source>
</evidence>
<dbReference type="GO" id="GO:0015031">
    <property type="term" value="P:protein transport"/>
    <property type="evidence" value="ECO:0007669"/>
    <property type="project" value="UniProtKB-KW"/>
</dbReference>
<protein>
    <submittedName>
        <fullName evidence="5">Nascent polypeptide-associated complex protein</fullName>
    </submittedName>
</protein>
<evidence type="ECO:0000256" key="1">
    <source>
        <dbReference type="ARBA" id="ARBA00022448"/>
    </source>
</evidence>
<dbReference type="Gene3D" id="2.20.70.30">
    <property type="entry name" value="Nascent polypeptide-associated complex domain"/>
    <property type="match status" value="1"/>
</dbReference>
<dbReference type="HAMAP" id="MF_00814">
    <property type="entry name" value="NAC_arch"/>
    <property type="match status" value="1"/>
</dbReference>
<sequence>MFPGGINPRQMKQMMKRMGIKTNEISAEMVVIHSGDKKIIIEDPQVVKMTMHGQEIFNITGGTVREEKGEEEVILEISEDDVNMVSEQAQVSEEEARKALEETNGDIAEAIMKLKG</sequence>
<dbReference type="CDD" id="cd14359">
    <property type="entry name" value="UBA_AeNAC"/>
    <property type="match status" value="1"/>
</dbReference>
<dbReference type="InterPro" id="IPR044034">
    <property type="entry name" value="NAC-like_UBA"/>
</dbReference>
<keyword evidence="2" id="KW-0694">RNA-binding</keyword>
<dbReference type="InterPro" id="IPR009060">
    <property type="entry name" value="UBA-like_sf"/>
</dbReference>
<evidence type="ECO:0000259" key="4">
    <source>
        <dbReference type="PROSITE" id="PS51151"/>
    </source>
</evidence>
<accession>A0A7C5DCT3</accession>
<comment type="caution">
    <text evidence="5">The sequence shown here is derived from an EMBL/GenBank/DDBJ whole genome shotgun (WGS) entry which is preliminary data.</text>
</comment>
<dbReference type="SUPFAM" id="SSF46934">
    <property type="entry name" value="UBA-like"/>
    <property type="match status" value="1"/>
</dbReference>
<name>A0A7C5DCT3_UNCW3</name>
<dbReference type="Pfam" id="PF19026">
    <property type="entry name" value="UBA_HYPK"/>
    <property type="match status" value="1"/>
</dbReference>
<proteinExistence type="inferred from homology"/>
<dbReference type="NCBIfam" id="TIGR00264">
    <property type="entry name" value="archaeal-type nascent polypeptide-associated complex protein"/>
    <property type="match status" value="1"/>
</dbReference>
<reference evidence="5" key="1">
    <citation type="journal article" date="2020" name="mSystems">
        <title>Genome- and Community-Level Interaction Insights into Carbon Utilization and Element Cycling Functions of Hydrothermarchaeota in Hydrothermal Sediment.</title>
        <authorList>
            <person name="Zhou Z."/>
            <person name="Liu Y."/>
            <person name="Xu W."/>
            <person name="Pan J."/>
            <person name="Luo Z.H."/>
            <person name="Li M."/>
        </authorList>
    </citation>
    <scope>NUCLEOTIDE SEQUENCE [LARGE SCALE GENOMIC DNA]</scope>
    <source>
        <strain evidence="5">HyVt-74</strain>
    </source>
</reference>
<feature type="domain" description="NAC-A/B" evidence="4">
    <location>
        <begin position="5"/>
        <end position="72"/>
    </location>
</feature>
<dbReference type="SMART" id="SM01407">
    <property type="entry name" value="NAC"/>
    <property type="match status" value="1"/>
</dbReference>
<dbReference type="InterPro" id="IPR002715">
    <property type="entry name" value="Nas_poly-pep-assoc_cplx_dom"/>
</dbReference>
<dbReference type="EMBL" id="DRTB01000030">
    <property type="protein sequence ID" value="HHE04500.1"/>
    <property type="molecule type" value="Genomic_DNA"/>
</dbReference>
<dbReference type="InterPro" id="IPR038187">
    <property type="entry name" value="NAC_A/B_dom_sf"/>
</dbReference>
<dbReference type="InterPro" id="IPR005231">
    <property type="entry name" value="NAC_arc"/>
</dbReference>
<keyword evidence="3" id="KW-0653">Protein transport</keyword>
<dbReference type="GO" id="GO:0003723">
    <property type="term" value="F:RNA binding"/>
    <property type="evidence" value="ECO:0007669"/>
    <property type="project" value="UniProtKB-KW"/>
</dbReference>
<evidence type="ECO:0000313" key="5">
    <source>
        <dbReference type="EMBL" id="HHE04500.1"/>
    </source>
</evidence>
<dbReference type="AlphaFoldDB" id="A0A7C5DCT3"/>
<dbReference type="Gene3D" id="1.10.8.10">
    <property type="entry name" value="DNA helicase RuvA subunit, C-terminal domain"/>
    <property type="match status" value="1"/>
</dbReference>
<dbReference type="Proteomes" id="UP000886110">
    <property type="component" value="Unassembled WGS sequence"/>
</dbReference>
<dbReference type="Pfam" id="PF01849">
    <property type="entry name" value="NAC"/>
    <property type="match status" value="1"/>
</dbReference>
<dbReference type="PROSITE" id="PS51151">
    <property type="entry name" value="NAC_AB"/>
    <property type="match status" value="1"/>
</dbReference>
<evidence type="ECO:0000256" key="3">
    <source>
        <dbReference type="ARBA" id="ARBA00022927"/>
    </source>
</evidence>
<gene>
    <name evidence="5" type="ORF">ENL19_00395</name>
</gene>